<dbReference type="NCBIfam" id="TIGR01167">
    <property type="entry name" value="LPXTG_anchor"/>
    <property type="match status" value="1"/>
</dbReference>
<comment type="caution">
    <text evidence="5">The sequence shown here is derived from an EMBL/GenBank/DDBJ whole genome shotgun (WGS) entry which is preliminary data.</text>
</comment>
<proteinExistence type="predicted"/>
<evidence type="ECO:0000256" key="1">
    <source>
        <dbReference type="SAM" id="Coils"/>
    </source>
</evidence>
<dbReference type="Gene3D" id="2.170.130.30">
    <property type="match status" value="1"/>
</dbReference>
<feature type="coiled-coil region" evidence="1">
    <location>
        <begin position="1546"/>
        <end position="1611"/>
    </location>
</feature>
<keyword evidence="3" id="KW-0472">Membrane</keyword>
<sequence length="1934" mass="214024">MSVSVTHQDGTVYSHGNVSEYFFYVPAYDGESYYQYSLIPDDFEKYVTQKGHVYVYSGSDSVFKSMNLSDGHTYRLMERHEFVAKVPKGAEIYHVDQARFYMARDYEPLKKIENRSAEDPDYDYYQSDYEGKLMLRQTGKVTRYCDFEEYNSKNGDFGNWNEEKTEFTFRALTENEKQITREKNSYYEANVTTSKDSSRSMELEQGTYYDLVAMRGWQAISSSGGNAHFDPEFHYTVLGNAVTVEQTEDDLIWQFGRIRAKNPGVSVVLYTYDAMEWLANSDKAWDQYRYTCYSAMWPENTGVQIVQVGQPESGIEDNIALDDFDTIYWLESQTNSDGKTVQVDDHGEYTFTPTSSYKGDTLAVRVHDPYQIKNGILNISDEENWQDDSEYWTNYQANSDGSFTIKLKEGRNIVEISSEHGKMYRVITAKPVKLTVTNQTRGGKKLVAGDTALLHFDGFCSVVYKLGAIYNPTEDWPTWELDGNPFVINTDQWAISKTSDKKLYFSEEGIYSFKNGKIQAAAYTAEPEEFGKAYRQMTRCGKLSSTYTGQDSVIKSATRCILPDFTLEVEDSSEAEEANNRKAGELESLKIGLSSTNFLNAAMNINSWNGKITAKAVDPNAELFARYWREGEEKPDFIKIENGKESTLSDTVITLGNTGNVTLYFEVLVQPQSGYPMLYSRQMTGTGFASQMKAHLMDVSVTSAMDNVELGRFEGILECTDIENSGYGFALGESHFETSVPYEAEQVKLNLFTNNSKLITKNEYNVGKAQGYQIETKKIEADGTEAEYKVGDVVRLQEGSNEFKIHVTKYGLMGKKSGRKEYEYSLTVVRRPAARVITFQIPEGATLLVTNGKEAAQKSQEDGTYKLENGTYLWHVSKEGYLTKSGSFTITDDSESQTITVDELELVPEQSGAVSVRIAGQNTVLRPTADVEIPKEIKDLKSYRYVKYNYGGYTALHALLDACEETGISFQCVKGKLTLLDDSAVGATGVNARWICEINGAVCKDPANTLVNDGDKIEFYYNSDLTGMTYAWLTPEKKEVDRGTEVTLMVLGKSLSAENAGYSAVAGAAIYDGNKCLGTTNEFGQFVIDTNSMTLGTHYLTATLENDEGQNLLTAVMSTITVNKVEDPSADPNTTVVTFRLIGDTKHGEDENSGTAHQYTTWLATDTYTFEGDEVTVGDVFKAALDEAGITYYGLEKNYISAITAPKACDGYILSEKDNGQNSGWMYTVNGKHPSLGLNDWYVSTGDEIIWHYIDDYKTEQSDMKNDDGSYGTTGNASTWNKWLEALDETPGAREKAKAVDDKITAIGEITLTDECEEKITVAREAYDALTREEKSYVKNYGVLQEAEEDLAALKKAQADKEAADAVITIINALPDAKDLTLENQEAVANAGKAYRELTPDQKALVDADADGATYEKLYAAEGVMAELLGDEAVRLVVEELTALPEAAEVTLEHEAALSAAYDHYMILTEEQQDMVDEALVKKLSDAIDQLNLLKQEAAEKEAVDKVNELLNSLPSEDEVLFADQTDIEAARAAYEALDTLKDQVSPDALAKLTTAENRLNALQEEVNQVVDLIDALPAVDELTPAHADQVKAARDAYNALNNDQKRLLTENGVLSKLLVAENQMSWLQKDVEAAKKVTDRINSLPAVKDLKLADKTAVQAARNAYEGLSDAQKKYVSAETLKILTDCEAEIARLEAMKPTPSPDPDPNPTPTPTPDPEPSDKTMTLTYQNYPISVTGKLSGYELRLVGLKAADDSVKRMQNKISTKEALIRLYDVKLYLNGEEVDWDEQITVNFQVGDKYNGKKLTVLHDVDGSIEKLKGTVSDGILSVTADSLSPFGVVVTASTVTGSGVTNSNSTTTNTTTTVTNGNLNGTTNNTSAEGVTGNVTSAQTGDDTDILLPVAGLIAASGVLAGVVLYYKKKRKNTGVQTEEEK</sequence>
<protein>
    <submittedName>
        <fullName evidence="5">DUF4430 domain-containing protein</fullName>
    </submittedName>
</protein>
<keyword evidence="3" id="KW-0812">Transmembrane</keyword>
<feature type="compositionally biased region" description="Pro residues" evidence="2">
    <location>
        <begin position="1701"/>
        <end position="1718"/>
    </location>
</feature>
<organism evidence="5 6">
    <name type="scientific">Roseburia difficilis</name>
    <dbReference type="NCBI Taxonomy" id="2763060"/>
    <lineage>
        <taxon>Bacteria</taxon>
        <taxon>Bacillati</taxon>
        <taxon>Bacillota</taxon>
        <taxon>Clostridia</taxon>
        <taxon>Lachnospirales</taxon>
        <taxon>Lachnospiraceae</taxon>
        <taxon>Roseburia</taxon>
    </lineage>
</organism>
<evidence type="ECO:0000256" key="3">
    <source>
        <dbReference type="SAM" id="Phobius"/>
    </source>
</evidence>
<keyword evidence="6" id="KW-1185">Reference proteome</keyword>
<name>A0ABR7GWK7_9FIRM</name>
<dbReference type="EMBL" id="JACOPJ010000007">
    <property type="protein sequence ID" value="MBC5698708.1"/>
    <property type="molecule type" value="Genomic_DNA"/>
</dbReference>
<feature type="coiled-coil region" evidence="1">
    <location>
        <begin position="1313"/>
        <end position="1364"/>
    </location>
</feature>
<evidence type="ECO:0000313" key="5">
    <source>
        <dbReference type="EMBL" id="MBC5698708.1"/>
    </source>
</evidence>
<evidence type="ECO:0000259" key="4">
    <source>
        <dbReference type="Pfam" id="PF14478"/>
    </source>
</evidence>
<accession>A0ABR7GWK7</accession>
<reference evidence="5 6" key="1">
    <citation type="submission" date="2020-08" db="EMBL/GenBank/DDBJ databases">
        <title>Genome public.</title>
        <authorList>
            <person name="Liu C."/>
            <person name="Sun Q."/>
        </authorList>
    </citation>
    <scope>NUCLEOTIDE SEQUENCE [LARGE SCALE GENOMIC DNA]</scope>
    <source>
        <strain evidence="5 6">NSJ-67</strain>
    </source>
</reference>
<dbReference type="InterPro" id="IPR027954">
    <property type="entry name" value="Transcobalamin-like_C"/>
</dbReference>
<dbReference type="Proteomes" id="UP000615961">
    <property type="component" value="Unassembled WGS sequence"/>
</dbReference>
<keyword evidence="1" id="KW-0175">Coiled coil</keyword>
<dbReference type="Pfam" id="PF14478">
    <property type="entry name" value="DUF4430"/>
    <property type="match status" value="1"/>
</dbReference>
<gene>
    <name evidence="5" type="ORF">H8S25_10280</name>
</gene>
<feature type="domain" description="Transcobalamin-like C-terminal" evidence="4">
    <location>
        <begin position="1176"/>
        <end position="1253"/>
    </location>
</feature>
<feature type="region of interest" description="Disordered" evidence="2">
    <location>
        <begin position="1698"/>
        <end position="1723"/>
    </location>
</feature>
<evidence type="ECO:0000313" key="6">
    <source>
        <dbReference type="Proteomes" id="UP000615961"/>
    </source>
</evidence>
<keyword evidence="3" id="KW-1133">Transmembrane helix</keyword>
<evidence type="ECO:0000256" key="2">
    <source>
        <dbReference type="SAM" id="MobiDB-lite"/>
    </source>
</evidence>
<feature type="transmembrane region" description="Helical" evidence="3">
    <location>
        <begin position="1898"/>
        <end position="1919"/>
    </location>
</feature>